<dbReference type="AlphaFoldDB" id="X1ADZ8"/>
<protein>
    <submittedName>
        <fullName evidence="1">Uncharacterized protein</fullName>
    </submittedName>
</protein>
<reference evidence="1" key="1">
    <citation type="journal article" date="2014" name="Front. Microbiol.">
        <title>High frequency of phylogenetically diverse reductive dehalogenase-homologous genes in deep subseafloor sedimentary metagenomes.</title>
        <authorList>
            <person name="Kawai M."/>
            <person name="Futagami T."/>
            <person name="Toyoda A."/>
            <person name="Takaki Y."/>
            <person name="Nishi S."/>
            <person name="Hori S."/>
            <person name="Arai W."/>
            <person name="Tsubouchi T."/>
            <person name="Morono Y."/>
            <person name="Uchiyama I."/>
            <person name="Ito T."/>
            <person name="Fujiyama A."/>
            <person name="Inagaki F."/>
            <person name="Takami H."/>
        </authorList>
    </citation>
    <scope>NUCLEOTIDE SEQUENCE</scope>
    <source>
        <strain evidence="1">Expedition CK06-06</strain>
    </source>
</reference>
<sequence length="68" mass="7794">MLDEISQLKSSLAQAIKVIKAWHGPEAWHIYLISSPEMEGVRRSLKLLRPNTVNDLMHNVPRETSNQD</sequence>
<dbReference type="EMBL" id="BART01007461">
    <property type="protein sequence ID" value="GAG58276.1"/>
    <property type="molecule type" value="Genomic_DNA"/>
</dbReference>
<accession>X1ADZ8</accession>
<gene>
    <name evidence="1" type="ORF">S01H4_16981</name>
</gene>
<organism evidence="1">
    <name type="scientific">marine sediment metagenome</name>
    <dbReference type="NCBI Taxonomy" id="412755"/>
    <lineage>
        <taxon>unclassified sequences</taxon>
        <taxon>metagenomes</taxon>
        <taxon>ecological metagenomes</taxon>
    </lineage>
</organism>
<proteinExistence type="predicted"/>
<comment type="caution">
    <text evidence="1">The sequence shown here is derived from an EMBL/GenBank/DDBJ whole genome shotgun (WGS) entry which is preliminary data.</text>
</comment>
<name>X1ADZ8_9ZZZZ</name>
<evidence type="ECO:0000313" key="1">
    <source>
        <dbReference type="EMBL" id="GAG58276.1"/>
    </source>
</evidence>